<proteinExistence type="predicted"/>
<dbReference type="eggNOG" id="KOG1083">
    <property type="taxonomic scope" value="Eukaryota"/>
</dbReference>
<evidence type="ECO:0000259" key="1">
    <source>
        <dbReference type="PROSITE" id="PS50280"/>
    </source>
</evidence>
<dbReference type="STRING" id="4155.A0A022QR25"/>
<dbReference type="InterPro" id="IPR046341">
    <property type="entry name" value="SET_dom_sf"/>
</dbReference>
<dbReference type="Pfam" id="PF00856">
    <property type="entry name" value="SET"/>
    <property type="match status" value="1"/>
</dbReference>
<feature type="non-terminal residue" evidence="2">
    <location>
        <position position="1"/>
    </location>
</feature>
<sequence>TKKRRRRTSTLQLRKKRRRLLTHIPSQDPARRLGQMRSLAMALTSQNLEYSNELTYSPNMAPRSANRSSFENGGMQVLCKEDVETIKNCRALYRRGEFPPLVVAFDSLEGEADEPIKDMTLIAEFVGDVDYIRNREEDDCDSMMTLLSSADPSKSLVACADRLGNISRFISGINNHTAKGRKKQNIKCVRYNVDKECVVLLVANRDIAKGERLYYDYNGCEYEYPTHYFV</sequence>
<protein>
    <recommendedName>
        <fullName evidence="1">SET domain-containing protein</fullName>
    </recommendedName>
</protein>
<dbReference type="Gene3D" id="2.170.270.10">
    <property type="entry name" value="SET domain"/>
    <property type="match status" value="1"/>
</dbReference>
<dbReference type="Proteomes" id="UP000030748">
    <property type="component" value="Unassembled WGS sequence"/>
</dbReference>
<name>A0A022QR25_ERYGU</name>
<dbReference type="PANTHER" id="PTHR48458">
    <property type="entry name" value="SET DOMAIN-CONTAINING PROTEIN"/>
    <property type="match status" value="1"/>
</dbReference>
<evidence type="ECO:0000313" key="3">
    <source>
        <dbReference type="Proteomes" id="UP000030748"/>
    </source>
</evidence>
<dbReference type="EMBL" id="KI631062">
    <property type="protein sequence ID" value="EYU30391.1"/>
    <property type="molecule type" value="Genomic_DNA"/>
</dbReference>
<gene>
    <name evidence="2" type="ORF">MIMGU_mgv1a024041mg</name>
</gene>
<dbReference type="AlphaFoldDB" id="A0A022QR25"/>
<dbReference type="PROSITE" id="PS50280">
    <property type="entry name" value="SET"/>
    <property type="match status" value="1"/>
</dbReference>
<keyword evidence="3" id="KW-1185">Reference proteome</keyword>
<organism evidence="2 3">
    <name type="scientific">Erythranthe guttata</name>
    <name type="common">Yellow monkey flower</name>
    <name type="synonym">Mimulus guttatus</name>
    <dbReference type="NCBI Taxonomy" id="4155"/>
    <lineage>
        <taxon>Eukaryota</taxon>
        <taxon>Viridiplantae</taxon>
        <taxon>Streptophyta</taxon>
        <taxon>Embryophyta</taxon>
        <taxon>Tracheophyta</taxon>
        <taxon>Spermatophyta</taxon>
        <taxon>Magnoliopsida</taxon>
        <taxon>eudicotyledons</taxon>
        <taxon>Gunneridae</taxon>
        <taxon>Pentapetalae</taxon>
        <taxon>asterids</taxon>
        <taxon>lamiids</taxon>
        <taxon>Lamiales</taxon>
        <taxon>Phrymaceae</taxon>
        <taxon>Erythranthe</taxon>
    </lineage>
</organism>
<reference evidence="2 3" key="1">
    <citation type="journal article" date="2013" name="Proc. Natl. Acad. Sci. U.S.A.">
        <title>Fine-scale variation in meiotic recombination in Mimulus inferred from population shotgun sequencing.</title>
        <authorList>
            <person name="Hellsten U."/>
            <person name="Wright K.M."/>
            <person name="Jenkins J."/>
            <person name="Shu S."/>
            <person name="Yuan Y."/>
            <person name="Wessler S.R."/>
            <person name="Schmutz J."/>
            <person name="Willis J.H."/>
            <person name="Rokhsar D.S."/>
        </authorList>
    </citation>
    <scope>NUCLEOTIDE SEQUENCE [LARGE SCALE GENOMIC DNA]</scope>
    <source>
        <strain evidence="3">cv. DUN x IM62</strain>
    </source>
</reference>
<dbReference type="InterPro" id="IPR053114">
    <property type="entry name" value="ATXR5/ATXR6"/>
</dbReference>
<evidence type="ECO:0000313" key="2">
    <source>
        <dbReference type="EMBL" id="EYU30391.1"/>
    </source>
</evidence>
<dbReference type="InterPro" id="IPR001214">
    <property type="entry name" value="SET_dom"/>
</dbReference>
<accession>A0A022QR25</accession>
<feature type="domain" description="SET" evidence="1">
    <location>
        <begin position="99"/>
        <end position="218"/>
    </location>
</feature>
<dbReference type="CDD" id="cd10539">
    <property type="entry name" value="SET_ATXR5_6-like"/>
    <property type="match status" value="1"/>
</dbReference>
<dbReference type="PANTHER" id="PTHR48458:SF1">
    <property type="entry name" value="SET DOMAIN-CONTAINING PROTEIN"/>
    <property type="match status" value="1"/>
</dbReference>
<dbReference type="SUPFAM" id="SSF82199">
    <property type="entry name" value="SET domain"/>
    <property type="match status" value="1"/>
</dbReference>